<proteinExistence type="predicted"/>
<sequence length="274" mass="31409">QSNRNQKNKDLNNRSKSQSNENNYLIVYNGLKIISVICTFLAVILEGIFVFYGMRSGFTRQLFQYSVGGMLLIIVFACGFIWSAQTVRKIKQKNKSNSMNSIKDNINKQNKVRHRKRGEQGSPISDKFIQEKELQNRPQMIKTEVDWESGPEGTTILNYGNESEKEDGKICHPMLRDMELGIIYVIKNCPFYIGSAEGVNHLHIQDKTVSREHAVILEDIYEGDGQGYILRDMGSTNGTWLNGKKIKRGNQEQLEDGAVIRFAKKEYEFLIQDI</sequence>
<feature type="transmembrane region" description="Helical" evidence="1">
    <location>
        <begin position="65"/>
        <end position="84"/>
    </location>
</feature>
<organism evidence="3 4">
    <name type="scientific">Anaerobutyricum hallii</name>
    <dbReference type="NCBI Taxonomy" id="39488"/>
    <lineage>
        <taxon>Bacteria</taxon>
        <taxon>Bacillati</taxon>
        <taxon>Bacillota</taxon>
        <taxon>Clostridia</taxon>
        <taxon>Lachnospirales</taxon>
        <taxon>Lachnospiraceae</taxon>
        <taxon>Anaerobutyricum</taxon>
    </lineage>
</organism>
<feature type="non-terminal residue" evidence="3">
    <location>
        <position position="1"/>
    </location>
</feature>
<dbReference type="SMART" id="SM00240">
    <property type="entry name" value="FHA"/>
    <property type="match status" value="1"/>
</dbReference>
<evidence type="ECO:0000256" key="1">
    <source>
        <dbReference type="SAM" id="Phobius"/>
    </source>
</evidence>
<dbReference type="Proteomes" id="UP000262524">
    <property type="component" value="Unassembled WGS sequence"/>
</dbReference>
<dbReference type="InterPro" id="IPR008984">
    <property type="entry name" value="SMAD_FHA_dom_sf"/>
</dbReference>
<protein>
    <submittedName>
        <fullName evidence="3">FHA domain-containing protein</fullName>
    </submittedName>
</protein>
<dbReference type="AlphaFoldDB" id="A0A374NRR8"/>
<dbReference type="PANTHER" id="PTHR23308">
    <property type="entry name" value="NUCLEAR INHIBITOR OF PROTEIN PHOSPHATASE-1"/>
    <property type="match status" value="1"/>
</dbReference>
<dbReference type="EMBL" id="QSOE01000027">
    <property type="protein sequence ID" value="RGI89204.1"/>
    <property type="molecule type" value="Genomic_DNA"/>
</dbReference>
<evidence type="ECO:0000259" key="2">
    <source>
        <dbReference type="PROSITE" id="PS50006"/>
    </source>
</evidence>
<reference evidence="3 4" key="1">
    <citation type="submission" date="2018-08" db="EMBL/GenBank/DDBJ databases">
        <title>A genome reference for cultivated species of the human gut microbiota.</title>
        <authorList>
            <person name="Zou Y."/>
            <person name="Xue W."/>
            <person name="Luo G."/>
        </authorList>
    </citation>
    <scope>NUCLEOTIDE SEQUENCE [LARGE SCALE GENOMIC DNA]</scope>
    <source>
        <strain evidence="3 4">TM10-1AC</strain>
    </source>
</reference>
<feature type="domain" description="FHA" evidence="2">
    <location>
        <begin position="191"/>
        <end position="246"/>
    </location>
</feature>
<dbReference type="SUPFAM" id="SSF49879">
    <property type="entry name" value="SMAD/FHA domain"/>
    <property type="match status" value="1"/>
</dbReference>
<dbReference type="PROSITE" id="PS50006">
    <property type="entry name" value="FHA_DOMAIN"/>
    <property type="match status" value="1"/>
</dbReference>
<feature type="transmembrane region" description="Helical" evidence="1">
    <location>
        <begin position="33"/>
        <end position="53"/>
    </location>
</feature>
<keyword evidence="1" id="KW-0472">Membrane</keyword>
<evidence type="ECO:0000313" key="3">
    <source>
        <dbReference type="EMBL" id="RGI89204.1"/>
    </source>
</evidence>
<accession>A0A374NRR8</accession>
<name>A0A374NRR8_9FIRM</name>
<comment type="caution">
    <text evidence="3">The sequence shown here is derived from an EMBL/GenBank/DDBJ whole genome shotgun (WGS) entry which is preliminary data.</text>
</comment>
<gene>
    <name evidence="3" type="ORF">DXD91_05785</name>
</gene>
<keyword evidence="1" id="KW-0812">Transmembrane</keyword>
<dbReference type="InterPro" id="IPR000253">
    <property type="entry name" value="FHA_dom"/>
</dbReference>
<keyword evidence="1" id="KW-1133">Transmembrane helix</keyword>
<evidence type="ECO:0000313" key="4">
    <source>
        <dbReference type="Proteomes" id="UP000262524"/>
    </source>
</evidence>
<dbReference type="InterPro" id="IPR050923">
    <property type="entry name" value="Cell_Proc_Reg/RNA_Proc"/>
</dbReference>
<dbReference type="Gene3D" id="2.60.200.20">
    <property type="match status" value="1"/>
</dbReference>
<dbReference type="CDD" id="cd00060">
    <property type="entry name" value="FHA"/>
    <property type="match status" value="1"/>
</dbReference>
<dbReference type="RefSeq" id="WP_207662205.1">
    <property type="nucleotide sequence ID" value="NZ_QSOE01000027.1"/>
</dbReference>
<dbReference type="Pfam" id="PF00498">
    <property type="entry name" value="FHA"/>
    <property type="match status" value="1"/>
</dbReference>